<evidence type="ECO:0000256" key="5">
    <source>
        <dbReference type="ARBA" id="ARBA00022723"/>
    </source>
</evidence>
<keyword evidence="5" id="KW-0479">Metal-binding</keyword>
<evidence type="ECO:0000259" key="15">
    <source>
        <dbReference type="PROSITE" id="PS50968"/>
    </source>
</evidence>
<keyword evidence="7 14" id="KW-0067">ATP-binding</keyword>
<dbReference type="SUPFAM" id="SSF52440">
    <property type="entry name" value="PreATP-grasp domain"/>
    <property type="match status" value="1"/>
</dbReference>
<keyword evidence="11" id="KW-0464">Manganese</keyword>
<dbReference type="InterPro" id="IPR005482">
    <property type="entry name" value="Biotin_COase_C"/>
</dbReference>
<dbReference type="EC" id="6.4.1.3" evidence="3"/>
<comment type="catalytic activity">
    <reaction evidence="13">
        <text>propanoyl-CoA + hydrogencarbonate + ATP = (S)-methylmalonyl-CoA + ADP + phosphate + H(+)</text>
        <dbReference type="Rhea" id="RHEA:23720"/>
        <dbReference type="ChEBI" id="CHEBI:15378"/>
        <dbReference type="ChEBI" id="CHEBI:17544"/>
        <dbReference type="ChEBI" id="CHEBI:30616"/>
        <dbReference type="ChEBI" id="CHEBI:43474"/>
        <dbReference type="ChEBI" id="CHEBI:57327"/>
        <dbReference type="ChEBI" id="CHEBI:57392"/>
        <dbReference type="ChEBI" id="CHEBI:456216"/>
        <dbReference type="EC" id="6.4.1.3"/>
    </reaction>
    <physiologicalReaction direction="left-to-right" evidence="13">
        <dbReference type="Rhea" id="RHEA:23721"/>
    </physiologicalReaction>
</comment>
<dbReference type="Pfam" id="PF00364">
    <property type="entry name" value="Biotin_lipoyl"/>
    <property type="match status" value="1"/>
</dbReference>
<dbReference type="SMART" id="SM00878">
    <property type="entry name" value="Biotin_carb_C"/>
    <property type="match status" value="1"/>
</dbReference>
<dbReference type="NCBIfam" id="NF006367">
    <property type="entry name" value="PRK08591.1"/>
    <property type="match status" value="1"/>
</dbReference>
<name>A0ABQ3D287_9RHOB</name>
<dbReference type="PROSITE" id="PS50968">
    <property type="entry name" value="BIOTINYL_LIPOYL"/>
    <property type="match status" value="1"/>
</dbReference>
<organism evidence="18 19">
    <name type="scientific">Paramylibacter ulvae</name>
    <dbReference type="NCBI Taxonomy" id="1651968"/>
    <lineage>
        <taxon>Bacteria</taxon>
        <taxon>Pseudomonadati</taxon>
        <taxon>Pseudomonadota</taxon>
        <taxon>Alphaproteobacteria</taxon>
        <taxon>Rhodobacterales</taxon>
        <taxon>Paracoccaceae</taxon>
        <taxon>Paramylibacter</taxon>
    </lineage>
</organism>
<dbReference type="Gene3D" id="3.30.470.20">
    <property type="entry name" value="ATP-grasp fold, B domain"/>
    <property type="match status" value="1"/>
</dbReference>
<dbReference type="CDD" id="cd06850">
    <property type="entry name" value="biotinyl_domain"/>
    <property type="match status" value="1"/>
</dbReference>
<feature type="domain" description="Biotin carboxylation" evidence="17">
    <location>
        <begin position="1"/>
        <end position="451"/>
    </location>
</feature>
<evidence type="ECO:0000256" key="7">
    <source>
        <dbReference type="ARBA" id="ARBA00022840"/>
    </source>
</evidence>
<reference evidence="19" key="1">
    <citation type="journal article" date="2019" name="Int. J. Syst. Evol. Microbiol.">
        <title>The Global Catalogue of Microorganisms (GCM) 10K type strain sequencing project: providing services to taxonomists for standard genome sequencing and annotation.</title>
        <authorList>
            <consortium name="The Broad Institute Genomics Platform"/>
            <consortium name="The Broad Institute Genome Sequencing Center for Infectious Disease"/>
            <person name="Wu L."/>
            <person name="Ma J."/>
        </authorList>
    </citation>
    <scope>NUCLEOTIDE SEQUENCE [LARGE SCALE GENOMIC DNA]</scope>
    <source>
        <strain evidence="19">KCTC 32465</strain>
    </source>
</reference>
<dbReference type="InterPro" id="IPR000089">
    <property type="entry name" value="Biotin_lipoyl"/>
</dbReference>
<evidence type="ECO:0000256" key="12">
    <source>
        <dbReference type="ARBA" id="ARBA00023267"/>
    </source>
</evidence>
<dbReference type="Pfam" id="PF02785">
    <property type="entry name" value="Biotin_carb_C"/>
    <property type="match status" value="1"/>
</dbReference>
<proteinExistence type="predicted"/>
<dbReference type="RefSeq" id="WP_189640644.1">
    <property type="nucleotide sequence ID" value="NZ_BMZF01000005.1"/>
</dbReference>
<dbReference type="PROSITE" id="PS00866">
    <property type="entry name" value="CPSASE_1"/>
    <property type="match status" value="1"/>
</dbReference>
<dbReference type="SUPFAM" id="SSF51246">
    <property type="entry name" value="Rudiment single hybrid motif"/>
    <property type="match status" value="1"/>
</dbReference>
<dbReference type="InterPro" id="IPR001882">
    <property type="entry name" value="Biotin_BS"/>
</dbReference>
<dbReference type="Gene3D" id="2.40.50.100">
    <property type="match status" value="1"/>
</dbReference>
<evidence type="ECO:0000259" key="16">
    <source>
        <dbReference type="PROSITE" id="PS50975"/>
    </source>
</evidence>
<evidence type="ECO:0000259" key="17">
    <source>
        <dbReference type="PROSITE" id="PS50979"/>
    </source>
</evidence>
<dbReference type="Pfam" id="PF02786">
    <property type="entry name" value="CPSase_L_D2"/>
    <property type="match status" value="1"/>
</dbReference>
<keyword evidence="19" id="KW-1185">Reference proteome</keyword>
<evidence type="ECO:0000256" key="2">
    <source>
        <dbReference type="ARBA" id="ARBA00005060"/>
    </source>
</evidence>
<keyword evidence="4" id="KW-0436">Ligase</keyword>
<evidence type="ECO:0000256" key="11">
    <source>
        <dbReference type="ARBA" id="ARBA00023211"/>
    </source>
</evidence>
<evidence type="ECO:0000256" key="1">
    <source>
        <dbReference type="ARBA" id="ARBA00001953"/>
    </source>
</evidence>
<dbReference type="InterPro" id="IPR011054">
    <property type="entry name" value="Rudment_hybrid_motif"/>
</dbReference>
<evidence type="ECO:0000256" key="3">
    <source>
        <dbReference type="ARBA" id="ARBA00013050"/>
    </source>
</evidence>
<dbReference type="Pfam" id="PF18140">
    <property type="entry name" value="PCC_BT"/>
    <property type="match status" value="1"/>
</dbReference>
<dbReference type="EMBL" id="BMZF01000005">
    <property type="protein sequence ID" value="GHA54681.1"/>
    <property type="molecule type" value="Genomic_DNA"/>
</dbReference>
<dbReference type="InterPro" id="IPR011764">
    <property type="entry name" value="Biotin_carboxylation_dom"/>
</dbReference>
<comment type="pathway">
    <text evidence="2">Metabolic intermediate metabolism; propanoyl-CoA degradation; succinyl-CoA from propanoyl-CoA: step 1/3.</text>
</comment>
<dbReference type="InterPro" id="IPR005481">
    <property type="entry name" value="BC-like_N"/>
</dbReference>
<dbReference type="PROSITE" id="PS50979">
    <property type="entry name" value="BC"/>
    <property type="match status" value="1"/>
</dbReference>
<dbReference type="PROSITE" id="PS00188">
    <property type="entry name" value="BIOTIN"/>
    <property type="match status" value="1"/>
</dbReference>
<evidence type="ECO:0000256" key="13">
    <source>
        <dbReference type="ARBA" id="ARBA00049495"/>
    </source>
</evidence>
<dbReference type="PANTHER" id="PTHR18866:SF33">
    <property type="entry name" value="METHYLCROTONOYL-COA CARBOXYLASE SUBUNIT ALPHA, MITOCHONDRIAL-RELATED"/>
    <property type="match status" value="1"/>
</dbReference>
<dbReference type="Pfam" id="PF00289">
    <property type="entry name" value="Biotin_carb_N"/>
    <property type="match status" value="1"/>
</dbReference>
<evidence type="ECO:0000313" key="18">
    <source>
        <dbReference type="EMBL" id="GHA54681.1"/>
    </source>
</evidence>
<keyword evidence="12" id="KW-0092">Biotin</keyword>
<keyword evidence="9" id="KW-0442">Lipid degradation</keyword>
<dbReference type="SUPFAM" id="SSF56059">
    <property type="entry name" value="Glutathione synthetase ATP-binding domain-like"/>
    <property type="match status" value="1"/>
</dbReference>
<dbReference type="InterPro" id="IPR011761">
    <property type="entry name" value="ATP-grasp"/>
</dbReference>
<protein>
    <recommendedName>
        <fullName evidence="3">propionyl-CoA carboxylase</fullName>
        <ecNumber evidence="3">6.4.1.3</ecNumber>
    </recommendedName>
</protein>
<evidence type="ECO:0000313" key="19">
    <source>
        <dbReference type="Proteomes" id="UP000634455"/>
    </source>
</evidence>
<evidence type="ECO:0000256" key="4">
    <source>
        <dbReference type="ARBA" id="ARBA00022598"/>
    </source>
</evidence>
<dbReference type="InterPro" id="IPR050856">
    <property type="entry name" value="Biotin_carboxylase_complex"/>
</dbReference>
<keyword evidence="6 14" id="KW-0547">Nucleotide-binding</keyword>
<dbReference type="PANTHER" id="PTHR18866">
    <property type="entry name" value="CARBOXYLASE:PYRUVATE/ACETYL-COA/PROPIONYL-COA CARBOXYLASE"/>
    <property type="match status" value="1"/>
</dbReference>
<dbReference type="PROSITE" id="PS50975">
    <property type="entry name" value="ATP_GRASP"/>
    <property type="match status" value="1"/>
</dbReference>
<evidence type="ECO:0000256" key="6">
    <source>
        <dbReference type="ARBA" id="ARBA00022741"/>
    </source>
</evidence>
<evidence type="ECO:0000256" key="10">
    <source>
        <dbReference type="ARBA" id="ARBA00023098"/>
    </source>
</evidence>
<feature type="domain" description="Lipoyl-binding" evidence="15">
    <location>
        <begin position="590"/>
        <end position="666"/>
    </location>
</feature>
<dbReference type="InterPro" id="IPR005479">
    <property type="entry name" value="CPAse_ATP-bd"/>
</dbReference>
<dbReference type="PROSITE" id="PS00867">
    <property type="entry name" value="CPSASE_2"/>
    <property type="match status" value="1"/>
</dbReference>
<comment type="caution">
    <text evidence="18">The sequence shown here is derived from an EMBL/GenBank/DDBJ whole genome shotgun (WGS) entry which is preliminary data.</text>
</comment>
<dbReference type="InterPro" id="IPR016185">
    <property type="entry name" value="PreATP-grasp_dom_sf"/>
</dbReference>
<accession>A0ABQ3D287</accession>
<keyword evidence="8" id="KW-0460">Magnesium</keyword>
<keyword evidence="10" id="KW-0443">Lipid metabolism</keyword>
<sequence length="666" mass="72752">MFDKILIANRGEIACRVIKTARKMGIKTVAVYSDADKNALHVEMADEAVNIGAAPASESYLVIDKIMDAIKQTGAQAVHPGYGFLSENKLFAQALEKAGIAFIGPNPHAIEAMGDKITSKKLAAEAGVSTVPGYMGLIADADDAVKISNEIGYPVMIKASAGGGGKGMRVAWNDAEAREGFALSKSEAANSFGDDRIFIEKFVTQPRHIEIQVLGDGHGNCIYLNERECSIQRRNQKVIEEAPSPFLDEKTRKAMGDQSVALAKAVDYNSAGTVEFIVDGDRNFYFLEMNTRLQVEHPVTELITGVDLVEQMIRSAAGEKLTLKQSDIGINGWAIESRLYAEDPYRNFLPSIGRLTRYRPPAEIQTDSAIVRNDTGVFEGGEISMFYDPMIAKLCTWAPTRADAIDEMRTALDSFELEGIGHNLPFLSAVMDHERFVSGNITTAFIEEEYPDGFAGVTLPDVSLRKVAASAAAMHRVAEIRRARVSGRLGNHERKVGRDWVVTLQDTQFAVTIDADRDGSTVVFDDGETVRVKSDWKPGTKLATFLLNDEPFVMKVSKVPGAIRMRVRGADLVVNVRLPRHAELAELMPEIIVPDTSNMLLCPMPGLIVSMDVAVGDVVEDGQALCTVEAMKMENVLRSEKRATITKIAAQTGDSLAVDDVIMEFE</sequence>
<comment type="cofactor">
    <cofactor evidence="1">
        <name>biotin</name>
        <dbReference type="ChEBI" id="CHEBI:57586"/>
    </cofactor>
</comment>
<evidence type="ECO:0000256" key="8">
    <source>
        <dbReference type="ARBA" id="ARBA00022842"/>
    </source>
</evidence>
<dbReference type="Proteomes" id="UP000634455">
    <property type="component" value="Unassembled WGS sequence"/>
</dbReference>
<dbReference type="Gene3D" id="3.30.700.30">
    <property type="match status" value="1"/>
</dbReference>
<dbReference type="InterPro" id="IPR041265">
    <property type="entry name" value="PCC_BT"/>
</dbReference>
<feature type="domain" description="ATP-grasp" evidence="16">
    <location>
        <begin position="120"/>
        <end position="317"/>
    </location>
</feature>
<gene>
    <name evidence="18" type="primary">pccA</name>
    <name evidence="18" type="ORF">GCM10008927_20600</name>
</gene>
<evidence type="ECO:0000256" key="9">
    <source>
        <dbReference type="ARBA" id="ARBA00022963"/>
    </source>
</evidence>
<dbReference type="InterPro" id="IPR011053">
    <property type="entry name" value="Single_hybrid_motif"/>
</dbReference>
<evidence type="ECO:0000256" key="14">
    <source>
        <dbReference type="PROSITE-ProRule" id="PRU00409"/>
    </source>
</evidence>
<dbReference type="SUPFAM" id="SSF51230">
    <property type="entry name" value="Single hybrid motif"/>
    <property type="match status" value="1"/>
</dbReference>